<reference evidence="1" key="1">
    <citation type="submission" date="2023-08" db="EMBL/GenBank/DDBJ databases">
        <title>A de novo genome assembly of Solanum verrucosum Schlechtendal, a Mexican diploid species geographically isolated from the other diploid A-genome species in potato relatives.</title>
        <authorList>
            <person name="Hosaka K."/>
        </authorList>
    </citation>
    <scope>NUCLEOTIDE SEQUENCE</scope>
    <source>
        <tissue evidence="1">Young leaves</tissue>
    </source>
</reference>
<protein>
    <submittedName>
        <fullName evidence="1">Uncharacterized protein</fullName>
    </submittedName>
</protein>
<accession>A0AAF0QGH9</accession>
<sequence length="135" mass="15764">MFKVTLEHIMHFLRLRKQDIQLNHKGKLVSVEKNISFFLGFNWERSRTSSSPQQGELHHDNISSFSTQSGTNPVQANLESLQQNSRALPHLLPIQPMQQRLPNQQLTLLCNRLLKQQQLLRSQQLMEHQQTMNSL</sequence>
<dbReference type="Proteomes" id="UP001234989">
    <property type="component" value="Chromosome 4"/>
</dbReference>
<keyword evidence="2" id="KW-1185">Reference proteome</keyword>
<name>A0AAF0QGH9_SOLVR</name>
<evidence type="ECO:0000313" key="1">
    <source>
        <dbReference type="EMBL" id="WMV23307.1"/>
    </source>
</evidence>
<dbReference type="EMBL" id="CP133615">
    <property type="protein sequence ID" value="WMV23307.1"/>
    <property type="molecule type" value="Genomic_DNA"/>
</dbReference>
<dbReference type="AlphaFoldDB" id="A0AAF0QGH9"/>
<evidence type="ECO:0000313" key="2">
    <source>
        <dbReference type="Proteomes" id="UP001234989"/>
    </source>
</evidence>
<proteinExistence type="predicted"/>
<gene>
    <name evidence="1" type="ORF">MTR67_016692</name>
</gene>
<organism evidence="1 2">
    <name type="scientific">Solanum verrucosum</name>
    <dbReference type="NCBI Taxonomy" id="315347"/>
    <lineage>
        <taxon>Eukaryota</taxon>
        <taxon>Viridiplantae</taxon>
        <taxon>Streptophyta</taxon>
        <taxon>Embryophyta</taxon>
        <taxon>Tracheophyta</taxon>
        <taxon>Spermatophyta</taxon>
        <taxon>Magnoliopsida</taxon>
        <taxon>eudicotyledons</taxon>
        <taxon>Gunneridae</taxon>
        <taxon>Pentapetalae</taxon>
        <taxon>asterids</taxon>
        <taxon>lamiids</taxon>
        <taxon>Solanales</taxon>
        <taxon>Solanaceae</taxon>
        <taxon>Solanoideae</taxon>
        <taxon>Solaneae</taxon>
        <taxon>Solanum</taxon>
    </lineage>
</organism>